<dbReference type="PROSITE" id="PS51257">
    <property type="entry name" value="PROKAR_LIPOPROTEIN"/>
    <property type="match status" value="1"/>
</dbReference>
<feature type="compositionally biased region" description="Low complexity" evidence="1">
    <location>
        <begin position="261"/>
        <end position="279"/>
    </location>
</feature>
<evidence type="ECO:0000313" key="3">
    <source>
        <dbReference type="Proteomes" id="UP000198711"/>
    </source>
</evidence>
<feature type="compositionally biased region" description="Basic and acidic residues" evidence="1">
    <location>
        <begin position="285"/>
        <end position="309"/>
    </location>
</feature>
<accession>A0A8X8IE56</accession>
<dbReference type="EMBL" id="FNNO01000003">
    <property type="protein sequence ID" value="SDW49403.1"/>
    <property type="molecule type" value="Genomic_DNA"/>
</dbReference>
<organism evidence="2 3">
    <name type="scientific">Hydrobacter penzbergensis</name>
    <dbReference type="NCBI Taxonomy" id="1235997"/>
    <lineage>
        <taxon>Bacteria</taxon>
        <taxon>Pseudomonadati</taxon>
        <taxon>Bacteroidota</taxon>
        <taxon>Chitinophagia</taxon>
        <taxon>Chitinophagales</taxon>
        <taxon>Chitinophagaceae</taxon>
        <taxon>Hydrobacter</taxon>
    </lineage>
</organism>
<dbReference type="Proteomes" id="UP000198711">
    <property type="component" value="Unassembled WGS sequence"/>
</dbReference>
<protein>
    <submittedName>
        <fullName evidence="2">Uncharacterized protein</fullName>
    </submittedName>
</protein>
<dbReference type="AlphaFoldDB" id="A0A8X8IE56"/>
<name>A0A8X8IE56_9BACT</name>
<keyword evidence="3" id="KW-1185">Reference proteome</keyword>
<proteinExistence type="predicted"/>
<reference evidence="2 3" key="1">
    <citation type="submission" date="2016-10" db="EMBL/GenBank/DDBJ databases">
        <authorList>
            <person name="Varghese N."/>
            <person name="Submissions S."/>
        </authorList>
    </citation>
    <scope>NUCLEOTIDE SEQUENCE [LARGE SCALE GENOMIC DNA]</scope>
    <source>
        <strain evidence="2 3">DSM 25353</strain>
    </source>
</reference>
<feature type="region of interest" description="Disordered" evidence="1">
    <location>
        <begin position="253"/>
        <end position="367"/>
    </location>
</feature>
<evidence type="ECO:0000313" key="2">
    <source>
        <dbReference type="EMBL" id="SDW49403.1"/>
    </source>
</evidence>
<dbReference type="Pfam" id="PF20245">
    <property type="entry name" value="DUF6600"/>
    <property type="match status" value="1"/>
</dbReference>
<dbReference type="InterPro" id="IPR046535">
    <property type="entry name" value="DUF6600"/>
</dbReference>
<evidence type="ECO:0000256" key="1">
    <source>
        <dbReference type="SAM" id="MobiDB-lite"/>
    </source>
</evidence>
<sequence>MKTMTLAMIFGMAALSSCGPSIQSTDVDYHVSASVGYGTFYDALSPYGRWFDYPGYGRVWTPSVEIGFSPYATNGRWVYSADGWVWASGYSWGWAPFHYGRWLYDGPYGWIWVPGSEWAPAWVTWGSCNGYYGWSPMMPHGGVSVSAYWNFVPSQHINQVNVNNYIVHNNTTVVNNLTKNVTIINNNNYYAGGDNRQVSGRAVYNRGPEVHEVEKATGQRINPIVVQTTGKPGQQLNNRRLAIYRPVIREDVSKQQPVTNQPVQNKQVAPAQPQQNNPVSSMPQQERRVDPAPQQDRRIYDPQSREQGKRYYPVPPASRQQDNRRYAPAQSPQQDRRYNRMPQPVPSGNGQGRGNENDTRKSRKKED</sequence>
<comment type="caution">
    <text evidence="2">The sequence shown here is derived from an EMBL/GenBank/DDBJ whole genome shotgun (WGS) entry which is preliminary data.</text>
</comment>
<dbReference type="RefSeq" id="WP_139173838.1">
    <property type="nucleotide sequence ID" value="NZ_FNNO01000003.1"/>
</dbReference>
<feature type="compositionally biased region" description="Basic and acidic residues" evidence="1">
    <location>
        <begin position="355"/>
        <end position="367"/>
    </location>
</feature>
<gene>
    <name evidence="2" type="ORF">SAMN05444410_103113</name>
</gene>